<dbReference type="InterPro" id="IPR002885">
    <property type="entry name" value="PPR_rpt"/>
</dbReference>
<gene>
    <name evidence="3" type="ORF">FRX31_008691</name>
</gene>
<dbReference type="PANTHER" id="PTHR46862">
    <property type="entry name" value="OS07G0661900 PROTEIN"/>
    <property type="match status" value="1"/>
</dbReference>
<protein>
    <submittedName>
        <fullName evidence="3">Pentatricopeptide repeat-containing protein</fullName>
    </submittedName>
</protein>
<organism evidence="3 4">
    <name type="scientific">Thalictrum thalictroides</name>
    <name type="common">Rue-anemone</name>
    <name type="synonym">Anemone thalictroides</name>
    <dbReference type="NCBI Taxonomy" id="46969"/>
    <lineage>
        <taxon>Eukaryota</taxon>
        <taxon>Viridiplantae</taxon>
        <taxon>Streptophyta</taxon>
        <taxon>Embryophyta</taxon>
        <taxon>Tracheophyta</taxon>
        <taxon>Spermatophyta</taxon>
        <taxon>Magnoliopsida</taxon>
        <taxon>Ranunculales</taxon>
        <taxon>Ranunculaceae</taxon>
        <taxon>Thalictroideae</taxon>
        <taxon>Thalictrum</taxon>
    </lineage>
</organism>
<keyword evidence="4" id="KW-1185">Reference proteome</keyword>
<evidence type="ECO:0000313" key="3">
    <source>
        <dbReference type="EMBL" id="KAF5201721.1"/>
    </source>
</evidence>
<dbReference type="Pfam" id="PF13041">
    <property type="entry name" value="PPR_2"/>
    <property type="match status" value="1"/>
</dbReference>
<dbReference type="NCBIfam" id="TIGR00756">
    <property type="entry name" value="PPR"/>
    <property type="match status" value="3"/>
</dbReference>
<dbReference type="Gene3D" id="1.25.40.10">
    <property type="entry name" value="Tetratricopeptide repeat domain"/>
    <property type="match status" value="3"/>
</dbReference>
<keyword evidence="1" id="KW-0677">Repeat</keyword>
<dbReference type="AlphaFoldDB" id="A0A7J6WWA9"/>
<evidence type="ECO:0000256" key="1">
    <source>
        <dbReference type="ARBA" id="ARBA00022737"/>
    </source>
</evidence>
<evidence type="ECO:0000256" key="2">
    <source>
        <dbReference type="PROSITE-ProRule" id="PRU00708"/>
    </source>
</evidence>
<feature type="repeat" description="PPR" evidence="2">
    <location>
        <begin position="58"/>
        <end position="92"/>
    </location>
</feature>
<feature type="repeat" description="PPR" evidence="2">
    <location>
        <begin position="93"/>
        <end position="127"/>
    </location>
</feature>
<dbReference type="PROSITE" id="PS51375">
    <property type="entry name" value="PPR"/>
    <property type="match status" value="3"/>
</dbReference>
<dbReference type="OrthoDB" id="185373at2759"/>
<proteinExistence type="predicted"/>
<evidence type="ECO:0000313" key="4">
    <source>
        <dbReference type="Proteomes" id="UP000554482"/>
    </source>
</evidence>
<dbReference type="InterPro" id="IPR011990">
    <property type="entry name" value="TPR-like_helical_dom_sf"/>
</dbReference>
<dbReference type="PANTHER" id="PTHR46862:SF5">
    <property type="entry name" value="OS02G0170000 PROTEIN"/>
    <property type="match status" value="1"/>
</dbReference>
<dbReference type="Pfam" id="PF01535">
    <property type="entry name" value="PPR"/>
    <property type="match status" value="2"/>
</dbReference>
<accession>A0A7J6WWA9</accession>
<comment type="caution">
    <text evidence="3">The sequence shown here is derived from an EMBL/GenBank/DDBJ whole genome shotgun (WGS) entry which is preliminary data.</text>
</comment>
<dbReference type="Proteomes" id="UP000554482">
    <property type="component" value="Unassembled WGS sequence"/>
</dbReference>
<reference evidence="3 4" key="1">
    <citation type="submission" date="2020-06" db="EMBL/GenBank/DDBJ databases">
        <title>Transcriptomic and genomic resources for Thalictrum thalictroides and T. hernandezii: Facilitating candidate gene discovery in an emerging model plant lineage.</title>
        <authorList>
            <person name="Arias T."/>
            <person name="Riano-Pachon D.M."/>
            <person name="Di Stilio V.S."/>
        </authorList>
    </citation>
    <scope>NUCLEOTIDE SEQUENCE [LARGE SCALE GENOMIC DNA]</scope>
    <source>
        <strain evidence="4">cv. WT478/WT964</strain>
        <tissue evidence="3">Leaves</tissue>
    </source>
</reference>
<feature type="repeat" description="PPR" evidence="2">
    <location>
        <begin position="128"/>
        <end position="162"/>
    </location>
</feature>
<name>A0A7J6WWA9_THATH</name>
<dbReference type="EMBL" id="JABWDY010009023">
    <property type="protein sequence ID" value="KAF5201721.1"/>
    <property type="molecule type" value="Genomic_DNA"/>
</dbReference>
<sequence>MKGPVVLSVDFIREITSFKCQFTEEVLCILIASWGRLGLAKYCTEVFGQISFLGLSPTTRLYNAVIDALVKSNSLDLAYFKFQQMPADNCVPDRFTYNILIHGVCKNGIVDEALRLLKQMEGSGYSANVFTYTILIDGFCNAKRVDEAFKVLETMTGKNVLPSEATYRSLVHGVFRCLAPDKAYAMFLKFLGKESLLSKQVYDTILFCLSKNSLSREAAELVRIMGKKGYFPDSSTFSILMACFIKDFDLKDTCNLFNAFIEQGGKPGFNTYLTLIKALFKAEMVEEGAVAAATVQIRNKQASRPPLSLTRKTDLPNFV</sequence>